<dbReference type="InterPro" id="IPR006664">
    <property type="entry name" value="OMP_bac"/>
</dbReference>
<sequence>MKKLNTKLTAIILGGAFALTSCTAVQNANNTQKGAGIGVVAGSVIGGILGNNIGKGGNTALGAVIGAAVGGAAGGVIGNKMDKQAQKIEQVLPGAEVVRTEEGINLILDESSKVTFEYNKSGLTSTAKTNLDKLIEVFKEYPDTNLLIVGHTDNVGSQNYNKPLSEQRANSVKQYLVANGINSSRLTSTGKGLEEPIADNSTADGRAANRRVEIAITANEKMKADAEKEAAGK</sequence>
<feature type="region of interest" description="Disordered" evidence="5">
    <location>
        <begin position="187"/>
        <end position="209"/>
    </location>
</feature>
<dbReference type="PANTHER" id="PTHR30329">
    <property type="entry name" value="STATOR ELEMENT OF FLAGELLAR MOTOR COMPLEX"/>
    <property type="match status" value="1"/>
</dbReference>
<dbReference type="CDD" id="cd07185">
    <property type="entry name" value="OmpA_C-like"/>
    <property type="match status" value="1"/>
</dbReference>
<dbReference type="InterPro" id="IPR050330">
    <property type="entry name" value="Bact_OuterMem_StrucFunc"/>
</dbReference>
<keyword evidence="3" id="KW-0998">Cell outer membrane</keyword>
<dbReference type="PANTHER" id="PTHR30329:SF21">
    <property type="entry name" value="LIPOPROTEIN YIAD-RELATED"/>
    <property type="match status" value="1"/>
</dbReference>
<comment type="subcellular location">
    <subcellularLocation>
        <location evidence="1">Cell outer membrane</location>
    </subcellularLocation>
</comment>
<evidence type="ECO:0000256" key="4">
    <source>
        <dbReference type="PROSITE-ProRule" id="PRU00473"/>
    </source>
</evidence>
<evidence type="ECO:0000313" key="8">
    <source>
        <dbReference type="EMBL" id="RLZ11557.1"/>
    </source>
</evidence>
<dbReference type="PROSITE" id="PS51123">
    <property type="entry name" value="OMPA_2"/>
    <property type="match status" value="1"/>
</dbReference>
<dbReference type="GO" id="GO:0009279">
    <property type="term" value="C:cell outer membrane"/>
    <property type="evidence" value="ECO:0007669"/>
    <property type="project" value="UniProtKB-SubCell"/>
</dbReference>
<evidence type="ECO:0000313" key="9">
    <source>
        <dbReference type="Proteomes" id="UP000275348"/>
    </source>
</evidence>
<dbReference type="PROSITE" id="PS51257">
    <property type="entry name" value="PROKAR_LIPOPROTEIN"/>
    <property type="match status" value="1"/>
</dbReference>
<gene>
    <name evidence="8" type="ORF">EAH69_03820</name>
</gene>
<name>A0A3L9MER1_9FLAO</name>
<comment type="caution">
    <text evidence="8">The sequence shown here is derived from an EMBL/GenBank/DDBJ whole genome shotgun (WGS) entry which is preliminary data.</text>
</comment>
<dbReference type="InterPro" id="IPR039567">
    <property type="entry name" value="Gly-zipper"/>
</dbReference>
<dbReference type="OrthoDB" id="9782229at2"/>
<dbReference type="Gene3D" id="3.30.1330.60">
    <property type="entry name" value="OmpA-like domain"/>
    <property type="match status" value="1"/>
</dbReference>
<evidence type="ECO:0000259" key="7">
    <source>
        <dbReference type="PROSITE" id="PS51123"/>
    </source>
</evidence>
<organism evidence="8 9">
    <name type="scientific">Faecalibacter macacae</name>
    <dbReference type="NCBI Taxonomy" id="1859289"/>
    <lineage>
        <taxon>Bacteria</taxon>
        <taxon>Pseudomonadati</taxon>
        <taxon>Bacteroidota</taxon>
        <taxon>Flavobacteriia</taxon>
        <taxon>Flavobacteriales</taxon>
        <taxon>Weeksellaceae</taxon>
        <taxon>Faecalibacter</taxon>
    </lineage>
</organism>
<keyword evidence="2 4" id="KW-0472">Membrane</keyword>
<dbReference type="PROSITE" id="PS01068">
    <property type="entry name" value="OMPA_1"/>
    <property type="match status" value="1"/>
</dbReference>
<dbReference type="InterPro" id="IPR006665">
    <property type="entry name" value="OmpA-like"/>
</dbReference>
<reference evidence="8 9" key="1">
    <citation type="submission" date="2018-10" db="EMBL/GenBank/DDBJ databases">
        <authorList>
            <person name="Chen X."/>
        </authorList>
    </citation>
    <scope>NUCLEOTIDE SEQUENCE [LARGE SCALE GENOMIC DNA]</scope>
    <source>
        <strain evidence="8 9">YIM 102668</strain>
    </source>
</reference>
<dbReference type="AlphaFoldDB" id="A0A3L9MER1"/>
<evidence type="ECO:0000256" key="1">
    <source>
        <dbReference type="ARBA" id="ARBA00004442"/>
    </source>
</evidence>
<evidence type="ECO:0000256" key="6">
    <source>
        <dbReference type="SAM" id="SignalP"/>
    </source>
</evidence>
<dbReference type="Proteomes" id="UP000275348">
    <property type="component" value="Unassembled WGS sequence"/>
</dbReference>
<dbReference type="RefSeq" id="WP_121933865.1">
    <property type="nucleotide sequence ID" value="NZ_RDOJ01000004.1"/>
</dbReference>
<dbReference type="PRINTS" id="PR01021">
    <property type="entry name" value="OMPADOMAIN"/>
</dbReference>
<dbReference type="InterPro" id="IPR006690">
    <property type="entry name" value="OMPA-like_CS"/>
</dbReference>
<evidence type="ECO:0000256" key="2">
    <source>
        <dbReference type="ARBA" id="ARBA00023136"/>
    </source>
</evidence>
<dbReference type="EMBL" id="RDOJ01000004">
    <property type="protein sequence ID" value="RLZ11557.1"/>
    <property type="molecule type" value="Genomic_DNA"/>
</dbReference>
<dbReference type="SUPFAM" id="SSF103088">
    <property type="entry name" value="OmpA-like"/>
    <property type="match status" value="1"/>
</dbReference>
<feature type="domain" description="OmpA-like" evidence="7">
    <location>
        <begin position="103"/>
        <end position="220"/>
    </location>
</feature>
<keyword evidence="6" id="KW-0732">Signal</keyword>
<dbReference type="Pfam" id="PF13488">
    <property type="entry name" value="Gly-zipper_Omp"/>
    <property type="match status" value="1"/>
</dbReference>
<dbReference type="InterPro" id="IPR036737">
    <property type="entry name" value="OmpA-like_sf"/>
</dbReference>
<proteinExistence type="predicted"/>
<feature type="chain" id="PRO_5017969975" evidence="6">
    <location>
        <begin position="28"/>
        <end position="233"/>
    </location>
</feature>
<protein>
    <submittedName>
        <fullName evidence="8">OmpA family protein</fullName>
    </submittedName>
</protein>
<feature type="signal peptide" evidence="6">
    <location>
        <begin position="1"/>
        <end position="27"/>
    </location>
</feature>
<dbReference type="Pfam" id="PF00691">
    <property type="entry name" value="OmpA"/>
    <property type="match status" value="1"/>
</dbReference>
<accession>A0A3L9MER1</accession>
<keyword evidence="9" id="KW-1185">Reference proteome</keyword>
<evidence type="ECO:0000256" key="3">
    <source>
        <dbReference type="ARBA" id="ARBA00023237"/>
    </source>
</evidence>
<evidence type="ECO:0000256" key="5">
    <source>
        <dbReference type="SAM" id="MobiDB-lite"/>
    </source>
</evidence>